<proteinExistence type="inferred from homology"/>
<dbReference type="GO" id="GO:0004585">
    <property type="term" value="F:ornithine carbamoyltransferase activity"/>
    <property type="evidence" value="ECO:0007669"/>
    <property type="project" value="InterPro"/>
</dbReference>
<dbReference type="GO" id="GO:0019240">
    <property type="term" value="P:citrulline biosynthetic process"/>
    <property type="evidence" value="ECO:0007669"/>
    <property type="project" value="TreeGrafter"/>
</dbReference>
<dbReference type="EMBL" id="AMEP01000115">
    <property type="protein sequence ID" value="EKX98344.1"/>
    <property type="molecule type" value="Genomic_DNA"/>
</dbReference>
<evidence type="ECO:0000259" key="3">
    <source>
        <dbReference type="Pfam" id="PF00185"/>
    </source>
</evidence>
<keyword evidence="6" id="KW-1185">Reference proteome</keyword>
<feature type="binding site" evidence="2">
    <location>
        <position position="75"/>
    </location>
    <ligand>
        <name>carbamoyl phosphate</name>
        <dbReference type="ChEBI" id="CHEBI:58228"/>
        <note>ligand shared between two neighboring subunits</note>
    </ligand>
</feature>
<feature type="binding site" description="in other chain" evidence="2">
    <location>
        <position position="305"/>
    </location>
    <ligand>
        <name>carbamoyl phosphate</name>
        <dbReference type="ChEBI" id="CHEBI:58228"/>
        <note>ligand shared between two neighboring subunits</note>
    </ligand>
</feature>
<feature type="binding site" evidence="2">
    <location>
        <position position="236"/>
    </location>
    <ligand>
        <name>N(2)-succinyl-L-ornithine</name>
        <dbReference type="ChEBI" id="CHEBI:58514"/>
    </ligand>
</feature>
<comment type="similarity">
    <text evidence="2">Belongs to the aspartate/ornithine carbamoyltransferase superfamily. SOTCase family.</text>
</comment>
<evidence type="ECO:0000313" key="6">
    <source>
        <dbReference type="Proteomes" id="UP000010433"/>
    </source>
</evidence>
<feature type="binding site" description="in other chain" evidence="2">
    <location>
        <begin position="147"/>
        <end position="150"/>
    </location>
    <ligand>
        <name>carbamoyl phosphate</name>
        <dbReference type="ChEBI" id="CHEBI:58228"/>
        <note>ligand shared between two neighboring subunits</note>
    </ligand>
</feature>
<dbReference type="PANTHER" id="PTHR45753">
    <property type="entry name" value="ORNITHINE CARBAMOYLTRANSFERASE, MITOCHONDRIAL"/>
    <property type="match status" value="1"/>
</dbReference>
<evidence type="ECO:0000256" key="1">
    <source>
        <dbReference type="ARBA" id="ARBA00022679"/>
    </source>
</evidence>
<dbReference type="HAMAP" id="MF_02235">
    <property type="entry name" value="SOTCase"/>
    <property type="match status" value="1"/>
</dbReference>
<evidence type="ECO:0000313" key="5">
    <source>
        <dbReference type="EMBL" id="EKX98344.1"/>
    </source>
</evidence>
<dbReference type="AlphaFoldDB" id="L1N517"/>
<keyword evidence="1 2" id="KW-0808">Transferase</keyword>
<feature type="domain" description="Aspartate/ornithine carbamoyltransferase Asp/Orn-binding" evidence="3">
    <location>
        <begin position="184"/>
        <end position="313"/>
    </location>
</feature>
<dbReference type="InterPro" id="IPR043696">
    <property type="entry name" value="ArgF'-like"/>
</dbReference>
<protein>
    <recommendedName>
        <fullName evidence="2">N-succinylornithine carbamoyltransferase</fullName>
        <ecNumber evidence="2">2.1.3.11</ecNumber>
    </recommendedName>
    <alternativeName>
        <fullName evidence="2">N-succinyl-L-ornithine transcarbamylase</fullName>
        <shortName evidence="2">SOTCase</shortName>
    </alternativeName>
</protein>
<comment type="caution">
    <text evidence="5">The sequence shown here is derived from an EMBL/GenBank/DDBJ whole genome shotgun (WGS) entry which is preliminary data.</text>
</comment>
<feature type="binding site" evidence="2">
    <location>
        <position position="281"/>
    </location>
    <ligand>
        <name>N(2)-succinyl-L-ornithine</name>
        <dbReference type="ChEBI" id="CHEBI:58514"/>
    </ligand>
</feature>
<dbReference type="EC" id="2.1.3.11" evidence="2"/>
<comment type="catalytic activity">
    <reaction evidence="2">
        <text>N(2)-succinyl-L-ornithine + carbamoyl phosphate = N(2)-succinyl-L-citrulline + phosphate + H(+)</text>
        <dbReference type="Rhea" id="RHEA:25884"/>
        <dbReference type="ChEBI" id="CHEBI:15378"/>
        <dbReference type="ChEBI" id="CHEBI:43474"/>
        <dbReference type="ChEBI" id="CHEBI:58228"/>
        <dbReference type="ChEBI" id="CHEBI:58514"/>
        <dbReference type="ChEBI" id="CHEBI:58862"/>
        <dbReference type="EC" id="2.1.3.11"/>
    </reaction>
</comment>
<dbReference type="PANTHER" id="PTHR45753:SF3">
    <property type="entry name" value="ORNITHINE TRANSCARBAMYLASE, MITOCHONDRIAL"/>
    <property type="match status" value="1"/>
</dbReference>
<feature type="binding site" evidence="2">
    <location>
        <position position="176"/>
    </location>
    <ligand>
        <name>N(2)-succinyl-L-ornithine</name>
        <dbReference type="ChEBI" id="CHEBI:58514"/>
    </ligand>
</feature>
<keyword evidence="2" id="KW-0055">Arginine biosynthesis</keyword>
<accession>L1N517</accession>
<dbReference type="PRINTS" id="PR00101">
    <property type="entry name" value="ATCASE"/>
</dbReference>
<dbReference type="InterPro" id="IPR006131">
    <property type="entry name" value="Asp_carbamoyltransf_Asp/Orn-bd"/>
</dbReference>
<feature type="binding site" description="in other chain" evidence="2">
    <location>
        <begin position="47"/>
        <end position="50"/>
    </location>
    <ligand>
        <name>carbamoyl phosphate</name>
        <dbReference type="ChEBI" id="CHEBI:58228"/>
        <note>ligand shared between two neighboring subunits</note>
    </ligand>
</feature>
<dbReference type="InterPro" id="IPR006130">
    <property type="entry name" value="Asp/Orn_carbamoylTrfase"/>
</dbReference>
<evidence type="ECO:0000259" key="4">
    <source>
        <dbReference type="Pfam" id="PF02729"/>
    </source>
</evidence>
<keyword evidence="2" id="KW-0028">Amino-acid biosynthesis</keyword>
<sequence>MNTFFNVEDLGNLQQALDEAKKVKANRYAYQELGKNKTLLMIFFNNSLRTRLSTQKAATNLGMNVIVLDVNAGAWKLETERDVVMDGDKSEHLLEAIPVMASYCDIIAVRSFAGLVDREFDYAETIVQQFVRYSGRPVLAMETATVHPLQAFADLITIEEYKTKARPKVVLTWAPHCKALPQAVPNSFAQWMNAADVDFVITHPEGYELDPKFVGRARIEHNQKRAFAAADFIYAKNWSCPGVKNAADYGKILSREMSWTVDEEHMSWTDNAFFMHCLPVRRGLIVTDEVIGSPKSIVIPEAANREISAEVVLKKMLESLSSQSYSTL</sequence>
<feature type="binding site" description="in other chain" evidence="2">
    <location>
        <position position="110"/>
    </location>
    <ligand>
        <name>carbamoyl phosphate</name>
        <dbReference type="ChEBI" id="CHEBI:58228"/>
        <note>ligand shared between two neighboring subunits</note>
    </ligand>
</feature>
<evidence type="ECO:0000256" key="2">
    <source>
        <dbReference type="HAMAP-Rule" id="MF_02235"/>
    </source>
</evidence>
<dbReference type="UniPathway" id="UPA00068"/>
<dbReference type="Proteomes" id="UP000010433">
    <property type="component" value="Unassembled WGS sequence"/>
</dbReference>
<organism evidence="5 6">
    <name type="scientific">Hoylesella saccharolytica F0055</name>
    <dbReference type="NCBI Taxonomy" id="1127699"/>
    <lineage>
        <taxon>Bacteria</taxon>
        <taxon>Pseudomonadati</taxon>
        <taxon>Bacteroidota</taxon>
        <taxon>Bacteroidia</taxon>
        <taxon>Bacteroidales</taxon>
        <taxon>Prevotellaceae</taxon>
        <taxon>Hoylesella</taxon>
    </lineage>
</organism>
<dbReference type="STRING" id="1127699.HMPREF9151_02013"/>
<dbReference type="GO" id="GO:0042450">
    <property type="term" value="P:L-arginine biosynthetic process via ornithine"/>
    <property type="evidence" value="ECO:0007669"/>
    <property type="project" value="TreeGrafter"/>
</dbReference>
<dbReference type="PATRIC" id="fig|1127699.3.peg.1844"/>
<dbReference type="RefSeq" id="WP_009163316.1">
    <property type="nucleotide sequence ID" value="NZ_KB291010.1"/>
</dbReference>
<dbReference type="InterPro" id="IPR006132">
    <property type="entry name" value="Asp/Orn_carbamoyltranf_P-bd"/>
</dbReference>
<feature type="binding site" evidence="2">
    <location>
        <position position="142"/>
    </location>
    <ligand>
        <name>N(2)-succinyl-L-ornithine</name>
        <dbReference type="ChEBI" id="CHEBI:58514"/>
    </ligand>
</feature>
<dbReference type="Pfam" id="PF00185">
    <property type="entry name" value="OTCace"/>
    <property type="match status" value="1"/>
</dbReference>
<comment type="pathway">
    <text evidence="2">Amino-acid biosynthesis; L-arginine biosynthesis.</text>
</comment>
<dbReference type="Gene3D" id="3.40.50.1370">
    <property type="entry name" value="Aspartate/ornithine carbamoyltransferase"/>
    <property type="match status" value="2"/>
</dbReference>
<comment type="subunit">
    <text evidence="2">Homotrimer.</text>
</comment>
<dbReference type="InterPro" id="IPR036901">
    <property type="entry name" value="Asp/Orn_carbamoylTrfase_sf"/>
</dbReference>
<feature type="binding site" description="in other chain" evidence="2">
    <location>
        <begin position="277"/>
        <end position="278"/>
    </location>
    <ligand>
        <name>carbamoyl phosphate</name>
        <dbReference type="ChEBI" id="CHEBI:58228"/>
        <note>ligand shared between two neighboring subunits</note>
    </ligand>
</feature>
<comment type="function">
    <text evidence="2">Catalyzes the transfer of the carbamoyl group from carbamoyl phosphate to the delta-amino group of N(2)-succinyl-L-ornithine to produce N(2)-succinyl-L-citrulline. Is essential for arginine biosynthesis.</text>
</comment>
<dbReference type="SUPFAM" id="SSF53671">
    <property type="entry name" value="Aspartate/ornithine carbamoyltransferase"/>
    <property type="match status" value="1"/>
</dbReference>
<reference evidence="5 6" key="1">
    <citation type="submission" date="2012-05" db="EMBL/GenBank/DDBJ databases">
        <authorList>
            <person name="Weinstock G."/>
            <person name="Sodergren E."/>
            <person name="Lobos E.A."/>
            <person name="Fulton L."/>
            <person name="Fulton R."/>
            <person name="Courtney L."/>
            <person name="Fronick C."/>
            <person name="O'Laughlin M."/>
            <person name="Godfrey J."/>
            <person name="Wilson R.M."/>
            <person name="Miner T."/>
            <person name="Farmer C."/>
            <person name="Delehaunty K."/>
            <person name="Cordes M."/>
            <person name="Minx P."/>
            <person name="Tomlinson C."/>
            <person name="Chen J."/>
            <person name="Wollam A."/>
            <person name="Pepin K.H."/>
            <person name="Bhonagiri V."/>
            <person name="Zhang X."/>
            <person name="Suruliraj S."/>
            <person name="Warren W."/>
            <person name="Mitreva M."/>
            <person name="Mardis E.R."/>
            <person name="Wilson R.K."/>
        </authorList>
    </citation>
    <scope>NUCLEOTIDE SEQUENCE [LARGE SCALE GENOMIC DNA]</scope>
    <source>
        <strain evidence="5 6">F0055</strain>
    </source>
</reference>
<dbReference type="HOGENOM" id="CLU_043846_3_3_10"/>
<feature type="domain" description="Aspartate/ornithine carbamoyltransferase carbamoyl-P binding" evidence="4">
    <location>
        <begin position="6"/>
        <end position="160"/>
    </location>
</feature>
<name>L1N517_9BACT</name>
<gene>
    <name evidence="2" type="primary">argF'</name>
    <name evidence="5" type="ORF">HMPREF9151_02013</name>
</gene>
<dbReference type="Pfam" id="PF02729">
    <property type="entry name" value="OTCace_N"/>
    <property type="match status" value="1"/>
</dbReference>
<dbReference type="OrthoDB" id="9802587at2"/>
<dbReference type="PRINTS" id="PR00100">
    <property type="entry name" value="AOTCASE"/>
</dbReference>
<dbReference type="GO" id="GO:0016597">
    <property type="term" value="F:amino acid binding"/>
    <property type="evidence" value="ECO:0007669"/>
    <property type="project" value="InterPro"/>
</dbReference>